<evidence type="ECO:0000313" key="5">
    <source>
        <dbReference type="Proteomes" id="UP000664357"/>
    </source>
</evidence>
<feature type="compositionally biased region" description="Polar residues" evidence="1">
    <location>
        <begin position="71"/>
        <end position="96"/>
    </location>
</feature>
<evidence type="ECO:0000256" key="1">
    <source>
        <dbReference type="SAM" id="MobiDB-lite"/>
    </source>
</evidence>
<dbReference type="Pfam" id="PF17802">
    <property type="entry name" value="SpaA"/>
    <property type="match status" value="1"/>
</dbReference>
<reference evidence="4 5" key="1">
    <citation type="submission" date="2024-02" db="EMBL/GenBank/DDBJ databases">
        <title>The Genome Sequence of Enterococcus sp. DIV0159.</title>
        <authorList>
            <person name="Earl A."/>
            <person name="Manson A."/>
            <person name="Gilmore M."/>
            <person name="Sanders J."/>
            <person name="Shea T."/>
            <person name="Howe W."/>
            <person name="Livny J."/>
            <person name="Cuomo C."/>
            <person name="Neafsey D."/>
            <person name="Birren B."/>
        </authorList>
    </citation>
    <scope>NUCLEOTIDE SEQUENCE [LARGE SCALE GENOMIC DNA]</scope>
    <source>
        <strain evidence="4 5">665A</strain>
    </source>
</reference>
<keyword evidence="2" id="KW-1133">Transmembrane helix</keyword>
<evidence type="ECO:0000259" key="3">
    <source>
        <dbReference type="Pfam" id="PF17802"/>
    </source>
</evidence>
<protein>
    <recommendedName>
        <fullName evidence="3">SpaA-like prealbumin fold domain-containing protein</fullName>
    </recommendedName>
</protein>
<keyword evidence="2" id="KW-0472">Membrane</keyword>
<evidence type="ECO:0000313" key="4">
    <source>
        <dbReference type="EMBL" id="MEO1771588.1"/>
    </source>
</evidence>
<dbReference type="RefSeq" id="WP_242704535.1">
    <property type="nucleotide sequence ID" value="NZ_JAFREL020000003.1"/>
</dbReference>
<gene>
    <name evidence="4" type="ORF">JZO67_003569</name>
</gene>
<proteinExistence type="predicted"/>
<dbReference type="Proteomes" id="UP000664357">
    <property type="component" value="Unassembled WGS sequence"/>
</dbReference>
<accession>A0ABV0EVK5</accession>
<sequence>MKQKMNTFFKDEKKIFCLFVIVILLFSTLVPTLSLGQSQETTTPSSELLSEKVSKYDELLSSTERVEEASVESNTNGSRESISLEESTKESATTSQEIQTFQGKAIAGDILSSVVVNDWELFRDKNGSRESLTTEPKSTAASNQAYTFGFSWTIVAEKLERNLLPGDYFVLEIPQVEDSNSGHWYSPGSAWSTITIDTEEGPKPVYRYRIEHSTEKDKQVVRVEFLDGVDQLHINTLDTELEFPGFMNYVMKEGTQQVTFGQDKDGNALAKAITFEKTPLNAANGFSYKFGGAASNNTIQWGIQFNGAANVELGGDEVNYSVNGGAGSQNQGFYLNKPDRDVWNPWGSHYTDVDAPIGKEGGGELGGYVEDVLPAGAELAALTIAAYIQIPIGLTPENYNQQTGVYPSSVAGYQSFVLADYGSGPTYRSGSDTEAILKPKVGTGFSLLTQGTGETKAAFKQRIQSTPYQYGVYKEASGVSTVMMHYGSLKKADNQQQKLSELTTNPYTGRTITNPISNQSVNITEFAAQAADFSIKLGYYAEEDRELLENYYSITYGDSNVIKGASASYNISLAIRYPPETPSGEIENTSEIYTHSALTLNRPTPEEMPKRNTGKADLQNPYGSISLNANQALLQKFDVERDANDGYIPINGAKFKLQVKNGTKWTDVKKSDEVVYFTTDGISYYEIENGVTVEKIANGLVKVDFSALGLADGTYRFVEIEAAAGYDEENSPNWNGEAVVSDEFAIPSATSRGPTVAVWNKKLPQAKYTVKHYVQKNEGSTAKDNFRLDKTEEKSGYIGQKIIGEPLLELLTSYNYSEVLSIEHGLIEGRVTADGELIIELYYTIAAEVPFTFYKQGLNGDMMPSVDSNGNQLFDEEGREKKVVFDIYEYIGPDRPVTYPDGTGPKSKPGDWNKLYTVTTDALGRIRVPEINDPAELAKYYAIVEVETYPGYVLPENDLNSSDREVYWVVRLSDETMFSMPSWAHGTEVDKPDFEKPSSSNGNRYILKNRKPEISLFKVNERNEPMPSSDKQKVQFDIYRWTAGGYFNENDPYYWSPQWMKLDSNVTTDNQGYFASIGKTGLSGSENKNFDWYAIRETSTYSGYQLAEGYWLVKTGWNPTTQQFEIFEVKYKVVQGNGGIDAESPGHKISDDKKDLYFTNKVTATSFYKEDGQQNPLGGVHFSLYKPKAGEAGETGSEDPEAVNTKWDLTKPIEKISSESNSDKGKVTFEDLIQGDYLLVETKTLPGYQLPLGSWIITINFYGDIEAIKGRGDPLPPAFRVEAGNYYLPNYLINSLPKAGGYMRVALVVLGIVLLGSGIILSQNRKKYK</sequence>
<feature type="transmembrane region" description="Helical" evidence="2">
    <location>
        <begin position="1301"/>
        <end position="1321"/>
    </location>
</feature>
<feature type="domain" description="SpaA-like prealbumin fold" evidence="3">
    <location>
        <begin position="1166"/>
        <end position="1262"/>
    </location>
</feature>
<dbReference type="InterPro" id="IPR041033">
    <property type="entry name" value="SpaA_PFL_dom_1"/>
</dbReference>
<dbReference type="Gene3D" id="2.60.40.10">
    <property type="entry name" value="Immunoglobulins"/>
    <property type="match status" value="2"/>
</dbReference>
<name>A0ABV0EVK5_9ENTE</name>
<comment type="caution">
    <text evidence="4">The sequence shown here is derived from an EMBL/GenBank/DDBJ whole genome shotgun (WGS) entry which is preliminary data.</text>
</comment>
<dbReference type="InterPro" id="IPR013783">
    <property type="entry name" value="Ig-like_fold"/>
</dbReference>
<feature type="region of interest" description="Disordered" evidence="1">
    <location>
        <begin position="65"/>
        <end position="96"/>
    </location>
</feature>
<organism evidence="4 5">
    <name type="scientific">Candidatus Enterococcus ferrettii</name>
    <dbReference type="NCBI Taxonomy" id="2815324"/>
    <lineage>
        <taxon>Bacteria</taxon>
        <taxon>Bacillati</taxon>
        <taxon>Bacillota</taxon>
        <taxon>Bacilli</taxon>
        <taxon>Lactobacillales</taxon>
        <taxon>Enterococcaceae</taxon>
        <taxon>Enterococcus</taxon>
    </lineage>
</organism>
<evidence type="ECO:0000256" key="2">
    <source>
        <dbReference type="SAM" id="Phobius"/>
    </source>
</evidence>
<keyword evidence="2" id="KW-0812">Transmembrane</keyword>
<dbReference type="EMBL" id="JAFREL020000003">
    <property type="protein sequence ID" value="MEO1771588.1"/>
    <property type="molecule type" value="Genomic_DNA"/>
</dbReference>
<keyword evidence="5" id="KW-1185">Reference proteome</keyword>